<keyword evidence="2" id="KW-0472">Membrane</keyword>
<feature type="repeat" description="TPR" evidence="1">
    <location>
        <begin position="101"/>
        <end position="134"/>
    </location>
</feature>
<evidence type="ECO:0000256" key="2">
    <source>
        <dbReference type="SAM" id="Phobius"/>
    </source>
</evidence>
<sequence length="160" mass="18323">MEVFMEQETAIQLIESLELLNKNIRLLAIIIGIFLASILIAGCLGIWADLKDKKQTEVSTETNELNDTFDPSVADDFYVSGQLEELIAYCEHYQLESPNAIHIYWFLGLAYFRRKEYVLAKVNFENVVGLNPNWKESVDGYLMAIEEESEALSSQSYQLQ</sequence>
<keyword evidence="2" id="KW-0812">Transmembrane</keyword>
<evidence type="ECO:0008006" key="4">
    <source>
        <dbReference type="Google" id="ProtNLM"/>
    </source>
</evidence>
<dbReference type="InterPro" id="IPR011990">
    <property type="entry name" value="TPR-like_helical_dom_sf"/>
</dbReference>
<protein>
    <recommendedName>
        <fullName evidence="4">Tetratricopeptide repeat protein</fullName>
    </recommendedName>
</protein>
<reference evidence="3" key="1">
    <citation type="submission" date="2011-01" db="EMBL/GenBank/DDBJ databases">
        <title>Evolutionary Significance of Chromosomal Super-Integrons in Vibrio vulnificus Strains.</title>
        <authorList>
            <person name="Shu H.Y."/>
            <person name="Wu K.M."/>
            <person name="Liu T.T."/>
            <person name="Liu Y.M."/>
            <person name="Liao T.L."/>
            <person name="Hor L.I."/>
            <person name="Tsai S.F."/>
            <person name="Chen C.Y."/>
        </authorList>
    </citation>
    <scope>NUCLEOTIDE SEQUENCE</scope>
    <source>
        <strain evidence="3">CECT4999</strain>
    </source>
</reference>
<dbReference type="SUPFAM" id="SSF48452">
    <property type="entry name" value="TPR-like"/>
    <property type="match status" value="1"/>
</dbReference>
<keyword evidence="2" id="KW-1133">Transmembrane helix</keyword>
<evidence type="ECO:0000256" key="1">
    <source>
        <dbReference type="PROSITE-ProRule" id="PRU00339"/>
    </source>
</evidence>
<dbReference type="PROSITE" id="PS50005">
    <property type="entry name" value="TPR"/>
    <property type="match status" value="1"/>
</dbReference>
<name>A0A6S4Q796_VIBVL</name>
<dbReference type="Gene3D" id="1.25.40.10">
    <property type="entry name" value="Tetratricopeptide repeat domain"/>
    <property type="match status" value="1"/>
</dbReference>
<accession>A0A6S4Q796</accession>
<keyword evidence="1" id="KW-0802">TPR repeat</keyword>
<dbReference type="InterPro" id="IPR019734">
    <property type="entry name" value="TPR_rpt"/>
</dbReference>
<evidence type="ECO:0000313" key="3">
    <source>
        <dbReference type="EMBL" id="BBE38834.1"/>
    </source>
</evidence>
<dbReference type="EMBL" id="AB609751">
    <property type="protein sequence ID" value="BBE38834.1"/>
    <property type="molecule type" value="Genomic_DNA"/>
</dbReference>
<proteinExistence type="predicted"/>
<dbReference type="AlphaFoldDB" id="A0A6S4Q796"/>
<organism evidence="3">
    <name type="scientific">Vibrio vulnificus</name>
    <dbReference type="NCBI Taxonomy" id="672"/>
    <lineage>
        <taxon>Bacteria</taxon>
        <taxon>Pseudomonadati</taxon>
        <taxon>Pseudomonadota</taxon>
        <taxon>Gammaproteobacteria</taxon>
        <taxon>Vibrionales</taxon>
        <taxon>Vibrionaceae</taxon>
        <taxon>Vibrio</taxon>
    </lineage>
</organism>
<feature type="transmembrane region" description="Helical" evidence="2">
    <location>
        <begin position="26"/>
        <end position="47"/>
    </location>
</feature>